<keyword evidence="1" id="KW-1133">Transmembrane helix</keyword>
<feature type="transmembrane region" description="Helical" evidence="1">
    <location>
        <begin position="53"/>
        <end position="75"/>
    </location>
</feature>
<proteinExistence type="predicted"/>
<name>A0ABW0LJE1_9BACI</name>
<gene>
    <name evidence="2" type="ORF">ACFPM4_09675</name>
</gene>
<feature type="transmembrane region" description="Helical" evidence="1">
    <location>
        <begin position="17"/>
        <end position="41"/>
    </location>
</feature>
<comment type="caution">
    <text evidence="2">The sequence shown here is derived from an EMBL/GenBank/DDBJ whole genome shotgun (WGS) entry which is preliminary data.</text>
</comment>
<dbReference type="Proteomes" id="UP001596147">
    <property type="component" value="Unassembled WGS sequence"/>
</dbReference>
<feature type="transmembrane region" description="Helical" evidence="1">
    <location>
        <begin position="148"/>
        <end position="165"/>
    </location>
</feature>
<keyword evidence="3" id="KW-1185">Reference proteome</keyword>
<feature type="transmembrane region" description="Helical" evidence="1">
    <location>
        <begin position="177"/>
        <end position="197"/>
    </location>
</feature>
<evidence type="ECO:0000313" key="2">
    <source>
        <dbReference type="EMBL" id="MFC5465022.1"/>
    </source>
</evidence>
<sequence length="248" mass="27915">MLNDAIWLAKKEFKQHWIAVVFTFLFSMIIGSMVGIILSGSQAFIIEFNDKSISHYMLDFIIIGVAPGFGAIYMAKPYLSYKAAVEEPYGKRIAVLRSLPISISVIALSRTLVMLVILALNLIALFGTALAVLIYTDTFSDFMSVGEYVAFVLLWSGFMLALGGMSPFLENGLKGRYLFIVPFIYIVLFIIAIFSYYPSVQKGIIESSIDFIQDGGWYISLLSLVIGIICFYAWHQLLKRRLTNRDYV</sequence>
<dbReference type="EMBL" id="JBHSMC010000013">
    <property type="protein sequence ID" value="MFC5465022.1"/>
    <property type="molecule type" value="Genomic_DNA"/>
</dbReference>
<accession>A0ABW0LJE1</accession>
<feature type="transmembrane region" description="Helical" evidence="1">
    <location>
        <begin position="217"/>
        <end position="235"/>
    </location>
</feature>
<reference evidence="3" key="1">
    <citation type="journal article" date="2019" name="Int. J. Syst. Evol. Microbiol.">
        <title>The Global Catalogue of Microorganisms (GCM) 10K type strain sequencing project: providing services to taxonomists for standard genome sequencing and annotation.</title>
        <authorList>
            <consortium name="The Broad Institute Genomics Platform"/>
            <consortium name="The Broad Institute Genome Sequencing Center for Infectious Disease"/>
            <person name="Wu L."/>
            <person name="Ma J."/>
        </authorList>
    </citation>
    <scope>NUCLEOTIDE SEQUENCE [LARGE SCALE GENOMIC DNA]</scope>
    <source>
        <strain evidence="3">CGMCC 1.12237</strain>
    </source>
</reference>
<feature type="transmembrane region" description="Helical" evidence="1">
    <location>
        <begin position="112"/>
        <end position="136"/>
    </location>
</feature>
<dbReference type="RefSeq" id="WP_382350765.1">
    <property type="nucleotide sequence ID" value="NZ_JBHSMC010000013.1"/>
</dbReference>
<keyword evidence="1" id="KW-0472">Membrane</keyword>
<keyword evidence="1" id="KW-0812">Transmembrane</keyword>
<evidence type="ECO:0000313" key="3">
    <source>
        <dbReference type="Proteomes" id="UP001596147"/>
    </source>
</evidence>
<protein>
    <submittedName>
        <fullName evidence="2">Uncharacterized protein</fullName>
    </submittedName>
</protein>
<evidence type="ECO:0000256" key="1">
    <source>
        <dbReference type="SAM" id="Phobius"/>
    </source>
</evidence>
<organism evidence="2 3">
    <name type="scientific">Lederbergia graminis</name>
    <dbReference type="NCBI Taxonomy" id="735518"/>
    <lineage>
        <taxon>Bacteria</taxon>
        <taxon>Bacillati</taxon>
        <taxon>Bacillota</taxon>
        <taxon>Bacilli</taxon>
        <taxon>Bacillales</taxon>
        <taxon>Bacillaceae</taxon>
        <taxon>Lederbergia</taxon>
    </lineage>
</organism>